<comment type="caution">
    <text evidence="1">The sequence shown here is derived from an EMBL/GenBank/DDBJ whole genome shotgun (WGS) entry which is preliminary data.</text>
</comment>
<evidence type="ECO:0000313" key="1">
    <source>
        <dbReference type="EMBL" id="GMH02429.1"/>
    </source>
</evidence>
<accession>A0AAD3XEV7</accession>
<protein>
    <submittedName>
        <fullName evidence="1">Uncharacterized protein</fullName>
    </submittedName>
</protein>
<reference evidence="1" key="1">
    <citation type="submission" date="2023-05" db="EMBL/GenBank/DDBJ databases">
        <title>Nepenthes gracilis genome sequencing.</title>
        <authorList>
            <person name="Fukushima K."/>
        </authorList>
    </citation>
    <scope>NUCLEOTIDE SEQUENCE</scope>
    <source>
        <strain evidence="1">SING2019-196</strain>
    </source>
</reference>
<keyword evidence="2" id="KW-1185">Reference proteome</keyword>
<evidence type="ECO:0000313" key="2">
    <source>
        <dbReference type="Proteomes" id="UP001279734"/>
    </source>
</evidence>
<proteinExistence type="predicted"/>
<organism evidence="1 2">
    <name type="scientific">Nepenthes gracilis</name>
    <name type="common">Slender pitcher plant</name>
    <dbReference type="NCBI Taxonomy" id="150966"/>
    <lineage>
        <taxon>Eukaryota</taxon>
        <taxon>Viridiplantae</taxon>
        <taxon>Streptophyta</taxon>
        <taxon>Embryophyta</taxon>
        <taxon>Tracheophyta</taxon>
        <taxon>Spermatophyta</taxon>
        <taxon>Magnoliopsida</taxon>
        <taxon>eudicotyledons</taxon>
        <taxon>Gunneridae</taxon>
        <taxon>Pentapetalae</taxon>
        <taxon>Caryophyllales</taxon>
        <taxon>Nepenthaceae</taxon>
        <taxon>Nepenthes</taxon>
    </lineage>
</organism>
<name>A0AAD3XEV7_NEPGR</name>
<dbReference type="EMBL" id="BSYO01000003">
    <property type="protein sequence ID" value="GMH02429.1"/>
    <property type="molecule type" value="Genomic_DNA"/>
</dbReference>
<gene>
    <name evidence="1" type="ORF">Nepgr_004268</name>
</gene>
<sequence length="66" mass="7177">MDPLFEAVTIVEPVVDEQVLNRPDTEGILGYENEDEEAVAMVEDSPSGIGTKQPIAIIHLGAWTIL</sequence>
<dbReference type="Proteomes" id="UP001279734">
    <property type="component" value="Unassembled WGS sequence"/>
</dbReference>
<dbReference type="AlphaFoldDB" id="A0AAD3XEV7"/>